<feature type="non-terminal residue" evidence="1">
    <location>
        <position position="1"/>
    </location>
</feature>
<evidence type="ECO:0000313" key="1">
    <source>
        <dbReference type="EMBL" id="MDZ5760844.1"/>
    </source>
</evidence>
<dbReference type="RefSeq" id="WP_322809979.1">
    <property type="nucleotide sequence ID" value="NZ_JAVBVO010000051.1"/>
</dbReference>
<proteinExistence type="predicted"/>
<gene>
    <name evidence="1" type="ORF">RAK27_19550</name>
</gene>
<reference evidence="1" key="1">
    <citation type="submission" date="2023-08" db="EMBL/GenBank/DDBJ databases">
        <title>Genomic characterization of piscicolin 126 produced by Carnobacterium maltaromaticum CM22 strain isolated from salmon (Salmo salar).</title>
        <authorList>
            <person name="Gonzalez-Gragera E."/>
            <person name="Garcia-Lopez J.D."/>
            <person name="Teso-Perez C."/>
            <person name="Gimenez-Hernandez I."/>
            <person name="Peralta-Sanchez J.M."/>
            <person name="Valdivia E."/>
            <person name="Montalban-Lopez M."/>
            <person name="Martin-Platero A.M."/>
            <person name="Banos A."/>
            <person name="Martinez-Bueno M."/>
        </authorList>
    </citation>
    <scope>NUCLEOTIDE SEQUENCE</scope>
    <source>
        <strain evidence="1">CM22</strain>
    </source>
</reference>
<comment type="caution">
    <text evidence="1">The sequence shown here is derived from an EMBL/GenBank/DDBJ whole genome shotgun (WGS) entry which is preliminary data.</text>
</comment>
<dbReference type="EMBL" id="JAVBVO010000051">
    <property type="protein sequence ID" value="MDZ5760844.1"/>
    <property type="molecule type" value="Genomic_DNA"/>
</dbReference>
<feature type="non-terminal residue" evidence="1">
    <location>
        <position position="85"/>
    </location>
</feature>
<sequence>VNLTHKNIPVGTDRAYETIQVAVYPDGTEKDVWSTEKVDYKVADKETTERVLSEYDYKKDPKGTRYYFKEIGYNKPSEKEYVEDV</sequence>
<protein>
    <submittedName>
        <fullName evidence="1">Uncharacterized protein</fullName>
    </submittedName>
</protein>
<name>A0AAW9K9L9_CARML</name>
<dbReference type="Proteomes" id="UP001290462">
    <property type="component" value="Unassembled WGS sequence"/>
</dbReference>
<evidence type="ECO:0000313" key="2">
    <source>
        <dbReference type="Proteomes" id="UP001290462"/>
    </source>
</evidence>
<dbReference type="AlphaFoldDB" id="A0AAW9K9L9"/>
<organism evidence="1 2">
    <name type="scientific">Carnobacterium maltaromaticum</name>
    <name type="common">Carnobacterium piscicola</name>
    <dbReference type="NCBI Taxonomy" id="2751"/>
    <lineage>
        <taxon>Bacteria</taxon>
        <taxon>Bacillati</taxon>
        <taxon>Bacillota</taxon>
        <taxon>Bacilli</taxon>
        <taxon>Lactobacillales</taxon>
        <taxon>Carnobacteriaceae</taxon>
        <taxon>Carnobacterium</taxon>
    </lineage>
</organism>
<accession>A0AAW9K9L9</accession>